<evidence type="ECO:0000259" key="1">
    <source>
        <dbReference type="Pfam" id="PF05729"/>
    </source>
</evidence>
<dbReference type="OrthoDB" id="120976at2759"/>
<sequence>MGKIDGTELFDFVNGHSLWPNYLEGKEKDSTKGDQMILYASINGLRTCIRVISSLSCEVMITPDHHSDTNTEPLVLGTFMKNNMLAFSPSKVESDFAFSRCADEENLFHNSELFWLRIEGKDETRGELKKEIFNMTAVFKPHEEWKEPRTVFYCRGLRCRDNKSDIREAINEQLLPDETDEVSESNFHKFITENQSKVLLVLDGLGEADQSTQELFIRFAQSKRLPNCLVLFISRHESGKEVRRCCDTPWEIIGFAKNDTESFTRKYFGKKKDLAERLLTEIRSRSDLQTDTQSF</sequence>
<dbReference type="AlphaFoldDB" id="A0A3M6T4K7"/>
<dbReference type="InterPro" id="IPR027417">
    <property type="entry name" value="P-loop_NTPase"/>
</dbReference>
<evidence type="ECO:0000313" key="3">
    <source>
        <dbReference type="Proteomes" id="UP000275408"/>
    </source>
</evidence>
<dbReference type="Pfam" id="PF05729">
    <property type="entry name" value="NACHT"/>
    <property type="match status" value="1"/>
</dbReference>
<dbReference type="EMBL" id="RCHS01004353">
    <property type="protein sequence ID" value="RMX35643.1"/>
    <property type="molecule type" value="Genomic_DNA"/>
</dbReference>
<proteinExistence type="predicted"/>
<accession>A0A3M6T4K7</accession>
<name>A0A3M6T4K7_POCDA</name>
<dbReference type="InterPro" id="IPR007111">
    <property type="entry name" value="NACHT_NTPase"/>
</dbReference>
<dbReference type="Proteomes" id="UP000275408">
    <property type="component" value="Unassembled WGS sequence"/>
</dbReference>
<feature type="domain" description="NACHT" evidence="1">
    <location>
        <begin position="151"/>
        <end position="270"/>
    </location>
</feature>
<dbReference type="PANTHER" id="PTHR46844">
    <property type="entry name" value="SLR5058 PROTEIN"/>
    <property type="match status" value="1"/>
</dbReference>
<dbReference type="PANTHER" id="PTHR46844:SF1">
    <property type="entry name" value="SLR5058 PROTEIN"/>
    <property type="match status" value="1"/>
</dbReference>
<keyword evidence="3" id="KW-1185">Reference proteome</keyword>
<protein>
    <recommendedName>
        <fullName evidence="1">NACHT domain-containing protein</fullName>
    </recommendedName>
</protein>
<gene>
    <name evidence="2" type="ORF">pdam_00023355</name>
</gene>
<dbReference type="Gene3D" id="3.40.50.300">
    <property type="entry name" value="P-loop containing nucleotide triphosphate hydrolases"/>
    <property type="match status" value="1"/>
</dbReference>
<evidence type="ECO:0000313" key="2">
    <source>
        <dbReference type="EMBL" id="RMX35643.1"/>
    </source>
</evidence>
<organism evidence="2 3">
    <name type="scientific">Pocillopora damicornis</name>
    <name type="common">Cauliflower coral</name>
    <name type="synonym">Millepora damicornis</name>
    <dbReference type="NCBI Taxonomy" id="46731"/>
    <lineage>
        <taxon>Eukaryota</taxon>
        <taxon>Metazoa</taxon>
        <taxon>Cnidaria</taxon>
        <taxon>Anthozoa</taxon>
        <taxon>Hexacorallia</taxon>
        <taxon>Scleractinia</taxon>
        <taxon>Astrocoeniina</taxon>
        <taxon>Pocilloporidae</taxon>
        <taxon>Pocillopora</taxon>
    </lineage>
</organism>
<reference evidence="2 3" key="1">
    <citation type="journal article" date="2018" name="Sci. Rep.">
        <title>Comparative analysis of the Pocillopora damicornis genome highlights role of immune system in coral evolution.</title>
        <authorList>
            <person name="Cunning R."/>
            <person name="Bay R.A."/>
            <person name="Gillette P."/>
            <person name="Baker A.C."/>
            <person name="Traylor-Knowles N."/>
        </authorList>
    </citation>
    <scope>NUCLEOTIDE SEQUENCE [LARGE SCALE GENOMIC DNA]</scope>
    <source>
        <strain evidence="2">RSMAS</strain>
        <tissue evidence="2">Whole animal</tissue>
    </source>
</reference>
<comment type="caution">
    <text evidence="2">The sequence shown here is derived from an EMBL/GenBank/DDBJ whole genome shotgun (WGS) entry which is preliminary data.</text>
</comment>